<feature type="transmembrane region" description="Helical" evidence="8">
    <location>
        <begin position="366"/>
        <end position="388"/>
    </location>
</feature>
<dbReference type="GO" id="GO:0004674">
    <property type="term" value="F:protein serine/threonine kinase activity"/>
    <property type="evidence" value="ECO:0007669"/>
    <property type="project" value="UniProtKB-EC"/>
</dbReference>
<evidence type="ECO:0000259" key="9">
    <source>
        <dbReference type="PROSITE" id="PS50011"/>
    </source>
</evidence>
<name>A0ABW6S1S1_9NOCA</name>
<keyword evidence="8" id="KW-0472">Membrane</keyword>
<evidence type="ECO:0000256" key="7">
    <source>
        <dbReference type="SAM" id="MobiDB-lite"/>
    </source>
</evidence>
<dbReference type="Proteomes" id="UP001601992">
    <property type="component" value="Unassembled WGS sequence"/>
</dbReference>
<dbReference type="Gene3D" id="1.10.510.10">
    <property type="entry name" value="Transferase(Phosphotransferase) domain 1"/>
    <property type="match status" value="1"/>
</dbReference>
<dbReference type="PROSITE" id="PS50011">
    <property type="entry name" value="PROTEIN_KINASE_DOM"/>
    <property type="match status" value="1"/>
</dbReference>
<keyword evidence="2" id="KW-0723">Serine/threonine-protein kinase</keyword>
<comment type="caution">
    <text evidence="10">The sequence shown here is derived from an EMBL/GenBank/DDBJ whole genome shotgun (WGS) entry which is preliminary data.</text>
</comment>
<evidence type="ECO:0000256" key="8">
    <source>
        <dbReference type="SAM" id="Phobius"/>
    </source>
</evidence>
<gene>
    <name evidence="10" type="ORF">ACFYXQ_16610</name>
</gene>
<dbReference type="EMBL" id="JBIAQY010000005">
    <property type="protein sequence ID" value="MFF3569390.1"/>
    <property type="molecule type" value="Genomic_DNA"/>
</dbReference>
<accession>A0ABW6S1S1</accession>
<protein>
    <recommendedName>
        <fullName evidence="1">non-specific serine/threonine protein kinase</fullName>
        <ecNumber evidence="1">2.7.11.1</ecNumber>
    </recommendedName>
</protein>
<dbReference type="PROSITE" id="PS00108">
    <property type="entry name" value="PROTEIN_KINASE_ST"/>
    <property type="match status" value="1"/>
</dbReference>
<dbReference type="InterPro" id="IPR011009">
    <property type="entry name" value="Kinase-like_dom_sf"/>
</dbReference>
<proteinExistence type="predicted"/>
<sequence>MTGRQFGPYRLDRLIGRGSAGEVWLAHDTVTGRAVALKILSPAAAEDPDYRRRFEREANIGARLDNPHVVPIHTFGAHQGRLYLDMAHIPGVDVARKLRLGPMRAPEAVDLIAQVAQALDAAHAAGLVHRDVKPANIIVHASGFAYLIDFGIARISNQTTITATGFTIGTLAYMAPERFAGDAEPRSDIYSLTCVLYECLTARRPFGDTDPVQQLHAHLHEDPPRVESAPDALNEVIARGMAKKPQDRYRTAGELAAAALAAIGMAQPIPRTPPELEPPGRTRALPPLEGREPLRPRRIVTETGAPASRGPQPTRVTPGHAAPVEAGPRPTRVLAVNPDEAADAEPGLIRAPATHHPVFTPRVIRVIVALVILAIVVLAVIVGCTALMSGGGLNVVNPGTTIPRSPATTAEVPAPTSEPGGQVPTTVPQIPGFTFTFQLPAPTFTIVPAPSIVIPTWPWPPAGQ</sequence>
<reference evidence="10 11" key="1">
    <citation type="submission" date="2024-10" db="EMBL/GenBank/DDBJ databases">
        <title>The Natural Products Discovery Center: Release of the First 8490 Sequenced Strains for Exploring Actinobacteria Biosynthetic Diversity.</title>
        <authorList>
            <person name="Kalkreuter E."/>
            <person name="Kautsar S.A."/>
            <person name="Yang D."/>
            <person name="Bader C.D."/>
            <person name="Teijaro C.N."/>
            <person name="Fluegel L."/>
            <person name="Davis C.M."/>
            <person name="Simpson J.R."/>
            <person name="Lauterbach L."/>
            <person name="Steele A.D."/>
            <person name="Gui C."/>
            <person name="Meng S."/>
            <person name="Li G."/>
            <person name="Viehrig K."/>
            <person name="Ye F."/>
            <person name="Su P."/>
            <person name="Kiefer A.F."/>
            <person name="Nichols A."/>
            <person name="Cepeda A.J."/>
            <person name="Yan W."/>
            <person name="Fan B."/>
            <person name="Jiang Y."/>
            <person name="Adhikari A."/>
            <person name="Zheng C.-J."/>
            <person name="Schuster L."/>
            <person name="Cowan T.M."/>
            <person name="Smanski M.J."/>
            <person name="Chevrette M.G."/>
            <person name="De Carvalho L.P.S."/>
            <person name="Shen B."/>
        </authorList>
    </citation>
    <scope>NUCLEOTIDE SEQUENCE [LARGE SCALE GENOMIC DNA]</scope>
    <source>
        <strain evidence="10 11">NPDC002593</strain>
    </source>
</reference>
<dbReference type="InterPro" id="IPR000719">
    <property type="entry name" value="Prot_kinase_dom"/>
</dbReference>
<feature type="compositionally biased region" description="Low complexity" evidence="7">
    <location>
        <begin position="279"/>
        <end position="288"/>
    </location>
</feature>
<keyword evidence="4" id="KW-0547">Nucleotide-binding</keyword>
<dbReference type="PANTHER" id="PTHR43289:SF6">
    <property type="entry name" value="SERINE_THREONINE-PROTEIN KINASE NEKL-3"/>
    <property type="match status" value="1"/>
</dbReference>
<dbReference type="CDD" id="cd14014">
    <property type="entry name" value="STKc_PknB_like"/>
    <property type="match status" value="1"/>
</dbReference>
<dbReference type="RefSeq" id="WP_387404170.1">
    <property type="nucleotide sequence ID" value="NZ_JBIAQY010000005.1"/>
</dbReference>
<feature type="region of interest" description="Disordered" evidence="7">
    <location>
        <begin position="268"/>
        <end position="331"/>
    </location>
</feature>
<keyword evidence="5 10" id="KW-0418">Kinase</keyword>
<evidence type="ECO:0000256" key="4">
    <source>
        <dbReference type="ARBA" id="ARBA00022741"/>
    </source>
</evidence>
<evidence type="ECO:0000313" key="11">
    <source>
        <dbReference type="Proteomes" id="UP001601992"/>
    </source>
</evidence>
<evidence type="ECO:0000256" key="1">
    <source>
        <dbReference type="ARBA" id="ARBA00012513"/>
    </source>
</evidence>
<dbReference type="Pfam" id="PF00069">
    <property type="entry name" value="Pkinase"/>
    <property type="match status" value="1"/>
</dbReference>
<dbReference type="Gene3D" id="3.30.200.20">
    <property type="entry name" value="Phosphorylase Kinase, domain 1"/>
    <property type="match status" value="1"/>
</dbReference>
<evidence type="ECO:0000256" key="6">
    <source>
        <dbReference type="ARBA" id="ARBA00022840"/>
    </source>
</evidence>
<feature type="domain" description="Protein kinase" evidence="9">
    <location>
        <begin position="9"/>
        <end position="260"/>
    </location>
</feature>
<evidence type="ECO:0000313" key="10">
    <source>
        <dbReference type="EMBL" id="MFF3569390.1"/>
    </source>
</evidence>
<keyword evidence="8" id="KW-1133">Transmembrane helix</keyword>
<keyword evidence="3 10" id="KW-0808">Transferase</keyword>
<dbReference type="EC" id="2.7.11.1" evidence="1"/>
<keyword evidence="6" id="KW-0067">ATP-binding</keyword>
<organism evidence="10 11">
    <name type="scientific">Nocardia jiangxiensis</name>
    <dbReference type="NCBI Taxonomy" id="282685"/>
    <lineage>
        <taxon>Bacteria</taxon>
        <taxon>Bacillati</taxon>
        <taxon>Actinomycetota</taxon>
        <taxon>Actinomycetes</taxon>
        <taxon>Mycobacteriales</taxon>
        <taxon>Nocardiaceae</taxon>
        <taxon>Nocardia</taxon>
    </lineage>
</organism>
<dbReference type="PANTHER" id="PTHR43289">
    <property type="entry name" value="MITOGEN-ACTIVATED PROTEIN KINASE KINASE KINASE 20-RELATED"/>
    <property type="match status" value="1"/>
</dbReference>
<evidence type="ECO:0000256" key="3">
    <source>
        <dbReference type="ARBA" id="ARBA00022679"/>
    </source>
</evidence>
<keyword evidence="11" id="KW-1185">Reference proteome</keyword>
<dbReference type="InterPro" id="IPR008271">
    <property type="entry name" value="Ser/Thr_kinase_AS"/>
</dbReference>
<keyword evidence="8" id="KW-0812">Transmembrane</keyword>
<evidence type="ECO:0000256" key="5">
    <source>
        <dbReference type="ARBA" id="ARBA00022777"/>
    </source>
</evidence>
<dbReference type="SUPFAM" id="SSF56112">
    <property type="entry name" value="Protein kinase-like (PK-like)"/>
    <property type="match status" value="1"/>
</dbReference>
<dbReference type="SMART" id="SM00220">
    <property type="entry name" value="S_TKc"/>
    <property type="match status" value="1"/>
</dbReference>
<evidence type="ECO:0000256" key="2">
    <source>
        <dbReference type="ARBA" id="ARBA00022527"/>
    </source>
</evidence>